<feature type="compositionally biased region" description="Basic residues" evidence="1">
    <location>
        <begin position="7"/>
        <end position="22"/>
    </location>
</feature>
<feature type="compositionally biased region" description="Low complexity" evidence="1">
    <location>
        <begin position="23"/>
        <end position="36"/>
    </location>
</feature>
<keyword evidence="3" id="KW-1185">Reference proteome</keyword>
<dbReference type="KEGG" id="sals:SLNWT_2596"/>
<feature type="compositionally biased region" description="Basic residues" evidence="1">
    <location>
        <begin position="37"/>
        <end position="46"/>
    </location>
</feature>
<name>A0A0B5EXY2_STRA4</name>
<proteinExistence type="predicted"/>
<evidence type="ECO:0000313" key="2">
    <source>
        <dbReference type="EMBL" id="AJE82972.1"/>
    </source>
</evidence>
<dbReference type="Proteomes" id="UP000031523">
    <property type="component" value="Chromosome"/>
</dbReference>
<reference evidence="2 3" key="1">
    <citation type="submission" date="2015-01" db="EMBL/GenBank/DDBJ databases">
        <title>Enhanced salinomycin production by adjusting the supply of polyketide extender units in Streptomyce albus DSM 41398.</title>
        <authorList>
            <person name="Lu C."/>
        </authorList>
    </citation>
    <scope>NUCLEOTIDE SEQUENCE [LARGE SCALE GENOMIC DNA]</scope>
    <source>
        <strain evidence="3">ATCC 21838 / DSM 41398 / FERM P-419 / JCM 4703 / NBRC 107858</strain>
    </source>
</reference>
<dbReference type="EMBL" id="CP010519">
    <property type="protein sequence ID" value="AJE82972.1"/>
    <property type="molecule type" value="Genomic_DNA"/>
</dbReference>
<feature type="compositionally biased region" description="Low complexity" evidence="1">
    <location>
        <begin position="90"/>
        <end position="99"/>
    </location>
</feature>
<protein>
    <submittedName>
        <fullName evidence="2">Uncharacterized protein</fullName>
    </submittedName>
</protein>
<sequence>MPDPGHREHRHRAAGHHPHPPARARSAPGRRGPALRGRPRPSRRRGGGAGRAGHEGGTSAVPCGPGAGRDAAREGDLVRPGDAAGHSRPIRNAARRIPPYGARCCPP</sequence>
<feature type="compositionally biased region" description="Basic and acidic residues" evidence="1">
    <location>
        <begin position="70"/>
        <end position="79"/>
    </location>
</feature>
<feature type="region of interest" description="Disordered" evidence="1">
    <location>
        <begin position="1"/>
        <end position="107"/>
    </location>
</feature>
<evidence type="ECO:0000313" key="3">
    <source>
        <dbReference type="Proteomes" id="UP000031523"/>
    </source>
</evidence>
<gene>
    <name evidence="2" type="ORF">SLNWT_2596</name>
</gene>
<organism evidence="2 3">
    <name type="scientific">Streptomyces albus (strain ATCC 21838 / DSM 41398 / FERM P-419 / JCM 4703 / NBRC 107858)</name>
    <dbReference type="NCBI Taxonomy" id="1081613"/>
    <lineage>
        <taxon>Bacteria</taxon>
        <taxon>Bacillati</taxon>
        <taxon>Actinomycetota</taxon>
        <taxon>Actinomycetes</taxon>
        <taxon>Kitasatosporales</taxon>
        <taxon>Streptomycetaceae</taxon>
        <taxon>Streptomyces</taxon>
    </lineage>
</organism>
<accession>A0A0B5EXY2</accession>
<dbReference type="AlphaFoldDB" id="A0A0B5EXY2"/>
<evidence type="ECO:0000256" key="1">
    <source>
        <dbReference type="SAM" id="MobiDB-lite"/>
    </source>
</evidence>